<feature type="region of interest" description="Disordered" evidence="1">
    <location>
        <begin position="108"/>
        <end position="145"/>
    </location>
</feature>
<dbReference type="GO" id="GO:0005634">
    <property type="term" value="C:nucleus"/>
    <property type="evidence" value="ECO:0007669"/>
    <property type="project" value="TreeGrafter"/>
</dbReference>
<comment type="caution">
    <text evidence="2">The sequence shown here is derived from an EMBL/GenBank/DDBJ whole genome shotgun (WGS) entry which is preliminary data.</text>
</comment>
<dbReference type="GO" id="GO:0006355">
    <property type="term" value="P:regulation of DNA-templated transcription"/>
    <property type="evidence" value="ECO:0007669"/>
    <property type="project" value="TreeGrafter"/>
</dbReference>
<dbReference type="PANTHER" id="PTHR12446:SF34">
    <property type="entry name" value="PROTEIN LIN-54 HOMOLOG"/>
    <property type="match status" value="1"/>
</dbReference>
<evidence type="ECO:0000313" key="3">
    <source>
        <dbReference type="Proteomes" id="UP001141552"/>
    </source>
</evidence>
<sequence length="225" mass="25515">MHFLCHQTKQSFISSVLAVLNNISHFVDFAAINFRVFDFCFSVICQVYVDRDDDEICRQKRLYRATVAVTMTSHLPPETVERSAVTMTEREKSDSRARRLIFTKFGLTPVASTTSPPPPPQLPPKRLVSPPSTLPRLAKSTSSRTQQLTASIEMNNRTPTDRKQCHCKQSRCLKFCDDCHNNVDNEAARRKAAESILERNPNAFKPKIVRAPSNSDVDGELRLHL</sequence>
<dbReference type="AlphaFoldDB" id="A0A9Q0J901"/>
<protein>
    <submittedName>
        <fullName evidence="2">Uncharacterized protein</fullName>
    </submittedName>
</protein>
<dbReference type="EMBL" id="JAKUCV010005218">
    <property type="protein sequence ID" value="KAJ4832065.1"/>
    <property type="molecule type" value="Genomic_DNA"/>
</dbReference>
<keyword evidence="3" id="KW-1185">Reference proteome</keyword>
<dbReference type="Proteomes" id="UP001141552">
    <property type="component" value="Unassembled WGS sequence"/>
</dbReference>
<organism evidence="2 3">
    <name type="scientific">Turnera subulata</name>
    <dbReference type="NCBI Taxonomy" id="218843"/>
    <lineage>
        <taxon>Eukaryota</taxon>
        <taxon>Viridiplantae</taxon>
        <taxon>Streptophyta</taxon>
        <taxon>Embryophyta</taxon>
        <taxon>Tracheophyta</taxon>
        <taxon>Spermatophyta</taxon>
        <taxon>Magnoliopsida</taxon>
        <taxon>eudicotyledons</taxon>
        <taxon>Gunneridae</taxon>
        <taxon>Pentapetalae</taxon>
        <taxon>rosids</taxon>
        <taxon>fabids</taxon>
        <taxon>Malpighiales</taxon>
        <taxon>Passifloraceae</taxon>
        <taxon>Turnera</taxon>
    </lineage>
</organism>
<proteinExistence type="predicted"/>
<dbReference type="InterPro" id="IPR028307">
    <property type="entry name" value="Lin-54_fam"/>
</dbReference>
<accession>A0A9Q0J901</accession>
<reference evidence="2" key="1">
    <citation type="submission" date="2022-02" db="EMBL/GenBank/DDBJ databases">
        <authorList>
            <person name="Henning P.M."/>
            <person name="McCubbin A.G."/>
            <person name="Shore J.S."/>
        </authorList>
    </citation>
    <scope>NUCLEOTIDE SEQUENCE</scope>
    <source>
        <strain evidence="2">F60SS</strain>
        <tissue evidence="2">Leaves</tissue>
    </source>
</reference>
<gene>
    <name evidence="2" type="ORF">Tsubulata_043705</name>
</gene>
<name>A0A9Q0J901_9ROSI</name>
<evidence type="ECO:0000313" key="2">
    <source>
        <dbReference type="EMBL" id="KAJ4832065.1"/>
    </source>
</evidence>
<dbReference type="OrthoDB" id="1743936at2759"/>
<evidence type="ECO:0000256" key="1">
    <source>
        <dbReference type="SAM" id="MobiDB-lite"/>
    </source>
</evidence>
<dbReference type="PANTHER" id="PTHR12446">
    <property type="entry name" value="TESMIN/TSO1-RELATED"/>
    <property type="match status" value="1"/>
</dbReference>
<reference evidence="2" key="2">
    <citation type="journal article" date="2023" name="Plants (Basel)">
        <title>Annotation of the Turnera subulata (Passifloraceae) Draft Genome Reveals the S-Locus Evolved after the Divergence of Turneroideae from Passifloroideae in a Stepwise Manner.</title>
        <authorList>
            <person name="Henning P.M."/>
            <person name="Roalson E.H."/>
            <person name="Mir W."/>
            <person name="McCubbin A.G."/>
            <person name="Shore J.S."/>
        </authorList>
    </citation>
    <scope>NUCLEOTIDE SEQUENCE</scope>
    <source>
        <strain evidence="2">F60SS</strain>
    </source>
</reference>